<evidence type="ECO:0000313" key="6">
    <source>
        <dbReference type="Proteomes" id="UP000002432"/>
    </source>
</evidence>
<feature type="signal peptide" evidence="3">
    <location>
        <begin position="1"/>
        <end position="26"/>
    </location>
</feature>
<dbReference type="AlphaFoldDB" id="Q1IJ62"/>
<gene>
    <name evidence="5" type="ordered locus">Acid345_4088</name>
</gene>
<evidence type="ECO:0000256" key="3">
    <source>
        <dbReference type="SAM" id="SignalP"/>
    </source>
</evidence>
<dbReference type="KEGG" id="aba:Acid345_4088"/>
<dbReference type="STRING" id="204669.Acid345_4088"/>
<dbReference type="Proteomes" id="UP000002432">
    <property type="component" value="Chromosome"/>
</dbReference>
<dbReference type="OrthoDB" id="9801679at2"/>
<protein>
    <recommendedName>
        <fullName evidence="4">Abnormal spindle-like microcephaly-associated protein ASH domain-containing protein</fullName>
    </recommendedName>
</protein>
<evidence type="ECO:0000259" key="4">
    <source>
        <dbReference type="Pfam" id="PF15780"/>
    </source>
</evidence>
<dbReference type="NCBIfam" id="NF012200">
    <property type="entry name" value="choice_anch_D"/>
    <property type="match status" value="3"/>
</dbReference>
<keyword evidence="6" id="KW-1185">Reference proteome</keyword>
<feature type="chain" id="PRO_5004191541" description="Abnormal spindle-like microcephaly-associated protein ASH domain-containing protein" evidence="3">
    <location>
        <begin position="27"/>
        <end position="756"/>
    </location>
</feature>
<dbReference type="Pfam" id="PF15780">
    <property type="entry name" value="ASH"/>
    <property type="match status" value="1"/>
</dbReference>
<sequence length="756" mass="77704">MKFRTPLIAGLASVLICTLLTGTAFARRRGDLPSSQNGPGTDTDCLDSGSTPYLAWLDGHSTSCVLPGDTTKSPITYPDLSASFSIGGNSIKITPIVWANGGFAGSVKTILQVKVVRPSGSKTTVTVNSLVLNQILTNPDFVACSMPSSANDDISTANGATMGACMTYRLMTSPVLTNANPTYNNGHLLIAEPDPVVPSDNTMTRWDFVGFTQDQTFFLVVDGVLNNSKLNAVFTQFQFDFTGFYNPLDLSASQVSISATVNGKSTTLGALAVPTSSAAPNDLTSTAIPVTAGGFTDYHDTANANPQPGNAATNQNDPVPPCFDGDTTSTDHTQVNHSVWYRIDPQHNGSAYVSTDGSRYDTRIYVFTVSAGSPVLVACNDDSTVVHNVQSDTTSFGISTGLVYWIEASEGPRPLGTMLDTNGDPEFDSGSNYINALVPGSPHPVLNFAVISQGLTPTPASVSFSNQTVNTTSSSRTITLLASGNDLNSISPSISGNFAISGGTCTSTLSYNTTCTITVTFKPTALGTQTGTLTVSSSGAIGPLKVPLSGTGVAVFTALPISMSFGNVYVGKNTTLSGAILNNSASSVSLSAPAIAPASTDFTLGTTTCGSSLPSHASCTFQVEFTPTSQRNENATLTYTSGANTASVSLRGSGLSALAVSSSTISFGSVTKNTSKMQTVFVTNNTAAVITLGKSIGPTGTAFSFYGGTCTTSLAAHAACTLGLVFKPTATGPQSANLVLSGGGYAAYATLSGTGQ</sequence>
<accession>Q1IJ62</accession>
<comment type="subcellular location">
    <subcellularLocation>
        <location evidence="1">Cytoplasm</location>
    </subcellularLocation>
</comment>
<dbReference type="InterPro" id="IPR031549">
    <property type="entry name" value="ASH"/>
</dbReference>
<dbReference type="EnsemblBacteria" id="ABF43088">
    <property type="protein sequence ID" value="ABF43088"/>
    <property type="gene ID" value="Acid345_4088"/>
</dbReference>
<evidence type="ECO:0000256" key="2">
    <source>
        <dbReference type="ARBA" id="ARBA00022490"/>
    </source>
</evidence>
<organism evidence="5 6">
    <name type="scientific">Koribacter versatilis (strain Ellin345)</name>
    <dbReference type="NCBI Taxonomy" id="204669"/>
    <lineage>
        <taxon>Bacteria</taxon>
        <taxon>Pseudomonadati</taxon>
        <taxon>Acidobacteriota</taxon>
        <taxon>Terriglobia</taxon>
        <taxon>Terriglobales</taxon>
        <taxon>Candidatus Korobacteraceae</taxon>
        <taxon>Candidatus Korobacter</taxon>
    </lineage>
</organism>
<reference evidence="5 6" key="1">
    <citation type="journal article" date="2009" name="Appl. Environ. Microbiol.">
        <title>Three genomes from the phylum Acidobacteria provide insight into the lifestyles of these microorganisms in soils.</title>
        <authorList>
            <person name="Ward N.L."/>
            <person name="Challacombe J.F."/>
            <person name="Janssen P.H."/>
            <person name="Henrissat B."/>
            <person name="Coutinho P.M."/>
            <person name="Wu M."/>
            <person name="Xie G."/>
            <person name="Haft D.H."/>
            <person name="Sait M."/>
            <person name="Badger J."/>
            <person name="Barabote R.D."/>
            <person name="Bradley B."/>
            <person name="Brettin T.S."/>
            <person name="Brinkac L.M."/>
            <person name="Bruce D."/>
            <person name="Creasy T."/>
            <person name="Daugherty S.C."/>
            <person name="Davidsen T.M."/>
            <person name="DeBoy R.T."/>
            <person name="Detter J.C."/>
            <person name="Dodson R.J."/>
            <person name="Durkin A.S."/>
            <person name="Ganapathy A."/>
            <person name="Gwinn-Giglio M."/>
            <person name="Han C.S."/>
            <person name="Khouri H."/>
            <person name="Kiss H."/>
            <person name="Kothari S.P."/>
            <person name="Madupu R."/>
            <person name="Nelson K.E."/>
            <person name="Nelson W.C."/>
            <person name="Paulsen I."/>
            <person name="Penn K."/>
            <person name="Ren Q."/>
            <person name="Rosovitz M.J."/>
            <person name="Selengut J.D."/>
            <person name="Shrivastava S."/>
            <person name="Sullivan S.A."/>
            <person name="Tapia R."/>
            <person name="Thompson L.S."/>
            <person name="Watkins K.L."/>
            <person name="Yang Q."/>
            <person name="Yu C."/>
            <person name="Zafar N."/>
            <person name="Zhou L."/>
            <person name="Kuske C.R."/>
        </authorList>
    </citation>
    <scope>NUCLEOTIDE SEQUENCE [LARGE SCALE GENOMIC DNA]</scope>
    <source>
        <strain evidence="5 6">Ellin345</strain>
    </source>
</reference>
<keyword evidence="3" id="KW-0732">Signal</keyword>
<dbReference type="RefSeq" id="WP_011524887.1">
    <property type="nucleotide sequence ID" value="NC_008009.1"/>
</dbReference>
<dbReference type="HOGENOM" id="CLU_368339_0_0_0"/>
<dbReference type="InterPro" id="IPR013783">
    <property type="entry name" value="Ig-like_fold"/>
</dbReference>
<evidence type="ECO:0000313" key="5">
    <source>
        <dbReference type="EMBL" id="ABF43088.1"/>
    </source>
</evidence>
<feature type="domain" description="Abnormal spindle-like microcephaly-associated protein ASH" evidence="4">
    <location>
        <begin position="561"/>
        <end position="640"/>
    </location>
</feature>
<proteinExistence type="predicted"/>
<dbReference type="EMBL" id="CP000360">
    <property type="protein sequence ID" value="ABF43088.1"/>
    <property type="molecule type" value="Genomic_DNA"/>
</dbReference>
<dbReference type="eggNOG" id="COG4409">
    <property type="taxonomic scope" value="Bacteria"/>
</dbReference>
<dbReference type="Gene3D" id="2.60.40.10">
    <property type="entry name" value="Immunoglobulins"/>
    <property type="match status" value="3"/>
</dbReference>
<evidence type="ECO:0000256" key="1">
    <source>
        <dbReference type="ARBA" id="ARBA00004496"/>
    </source>
</evidence>
<keyword evidence="2" id="KW-0963">Cytoplasm</keyword>
<name>Q1IJ62_KORVE</name>
<dbReference type="GO" id="GO:0005737">
    <property type="term" value="C:cytoplasm"/>
    <property type="evidence" value="ECO:0007669"/>
    <property type="project" value="UniProtKB-SubCell"/>
</dbReference>